<name>A0A1G9NM39_9RHOB</name>
<dbReference type="GO" id="GO:0043565">
    <property type="term" value="F:sequence-specific DNA binding"/>
    <property type="evidence" value="ECO:0007669"/>
    <property type="project" value="InterPro"/>
</dbReference>
<evidence type="ECO:0000313" key="5">
    <source>
        <dbReference type="EMBL" id="SDL87424.1"/>
    </source>
</evidence>
<gene>
    <name evidence="5" type="ORF">SAMN04488026_11253</name>
</gene>
<proteinExistence type="predicted"/>
<reference evidence="5 6" key="1">
    <citation type="submission" date="2016-10" db="EMBL/GenBank/DDBJ databases">
        <authorList>
            <person name="de Groot N.N."/>
        </authorList>
    </citation>
    <scope>NUCLEOTIDE SEQUENCE [LARGE SCALE GENOMIC DNA]</scope>
    <source>
        <strain evidence="5 6">DSM 25294</strain>
    </source>
</reference>
<keyword evidence="2" id="KW-0238">DNA-binding</keyword>
<dbReference type="Gene3D" id="1.10.10.10">
    <property type="entry name" value="Winged helix-like DNA-binding domain superfamily/Winged helix DNA-binding domain"/>
    <property type="match status" value="1"/>
</dbReference>
<dbReference type="GO" id="GO:0005829">
    <property type="term" value="C:cytosol"/>
    <property type="evidence" value="ECO:0007669"/>
    <property type="project" value="TreeGrafter"/>
</dbReference>
<dbReference type="AlphaFoldDB" id="A0A1G9NM39"/>
<dbReference type="PROSITE" id="PS50956">
    <property type="entry name" value="HTH_ASNC_2"/>
    <property type="match status" value="1"/>
</dbReference>
<keyword evidence="3" id="KW-0804">Transcription</keyword>
<organism evidence="5 6">
    <name type="scientific">Aliiruegeria lutimaris</name>
    <dbReference type="NCBI Taxonomy" id="571298"/>
    <lineage>
        <taxon>Bacteria</taxon>
        <taxon>Pseudomonadati</taxon>
        <taxon>Pseudomonadota</taxon>
        <taxon>Alphaproteobacteria</taxon>
        <taxon>Rhodobacterales</taxon>
        <taxon>Roseobacteraceae</taxon>
        <taxon>Aliiruegeria</taxon>
    </lineage>
</organism>
<accession>A0A1G9NM39</accession>
<keyword evidence="1" id="KW-0805">Transcription regulation</keyword>
<dbReference type="SMART" id="SM00344">
    <property type="entry name" value="HTH_ASNC"/>
    <property type="match status" value="1"/>
</dbReference>
<evidence type="ECO:0000256" key="2">
    <source>
        <dbReference type="ARBA" id="ARBA00023125"/>
    </source>
</evidence>
<sequence>MHSEMDDIDRKICGLLQANARASSAELAETVGLSVSSANERVRRLVSQGVVVGWQARLDPDVVGAGLCALVFIDMDYEGEPEACAALVARPEVMELHHVSGAHSYLMKIRVRDSRALQAFLQEVLKPLPAVRRTETLLSLEALKETTAMPIAGLDSGGDDA</sequence>
<dbReference type="InterPro" id="IPR019888">
    <property type="entry name" value="Tscrpt_reg_AsnC-like"/>
</dbReference>
<dbReference type="PANTHER" id="PTHR30154:SF34">
    <property type="entry name" value="TRANSCRIPTIONAL REGULATOR AZLB"/>
    <property type="match status" value="1"/>
</dbReference>
<keyword evidence="6" id="KW-1185">Reference proteome</keyword>
<dbReference type="PRINTS" id="PR00033">
    <property type="entry name" value="HTHASNC"/>
</dbReference>
<dbReference type="Proteomes" id="UP000199382">
    <property type="component" value="Unassembled WGS sequence"/>
</dbReference>
<dbReference type="SUPFAM" id="SSF54909">
    <property type="entry name" value="Dimeric alpha+beta barrel"/>
    <property type="match status" value="1"/>
</dbReference>
<dbReference type="InterPro" id="IPR036388">
    <property type="entry name" value="WH-like_DNA-bd_sf"/>
</dbReference>
<dbReference type="Pfam" id="PF01037">
    <property type="entry name" value="AsnC_trans_reg"/>
    <property type="match status" value="1"/>
</dbReference>
<dbReference type="InterPro" id="IPR000485">
    <property type="entry name" value="AsnC-type_HTH_dom"/>
</dbReference>
<evidence type="ECO:0000313" key="6">
    <source>
        <dbReference type="Proteomes" id="UP000199382"/>
    </source>
</evidence>
<evidence type="ECO:0000256" key="3">
    <source>
        <dbReference type="ARBA" id="ARBA00023163"/>
    </source>
</evidence>
<dbReference type="Pfam" id="PF13412">
    <property type="entry name" value="HTH_24"/>
    <property type="match status" value="1"/>
</dbReference>
<dbReference type="GO" id="GO:0043200">
    <property type="term" value="P:response to amino acid"/>
    <property type="evidence" value="ECO:0007669"/>
    <property type="project" value="TreeGrafter"/>
</dbReference>
<dbReference type="InterPro" id="IPR011008">
    <property type="entry name" value="Dimeric_a/b-barrel"/>
</dbReference>
<dbReference type="InterPro" id="IPR019885">
    <property type="entry name" value="Tscrpt_reg_HTH_AsnC-type_CS"/>
</dbReference>
<evidence type="ECO:0000256" key="1">
    <source>
        <dbReference type="ARBA" id="ARBA00023015"/>
    </source>
</evidence>
<protein>
    <submittedName>
        <fullName evidence="5">Lrp/AsnC family transcriptional regulator, leucine-responsive regulatory protein</fullName>
    </submittedName>
</protein>
<dbReference type="InterPro" id="IPR036390">
    <property type="entry name" value="WH_DNA-bd_sf"/>
</dbReference>
<feature type="domain" description="HTH asnC-type" evidence="4">
    <location>
        <begin position="5"/>
        <end position="66"/>
    </location>
</feature>
<dbReference type="Gene3D" id="3.30.70.920">
    <property type="match status" value="1"/>
</dbReference>
<dbReference type="SUPFAM" id="SSF46785">
    <property type="entry name" value="Winged helix' DNA-binding domain"/>
    <property type="match status" value="1"/>
</dbReference>
<dbReference type="STRING" id="571298.SAMN04488026_11253"/>
<evidence type="ECO:0000259" key="4">
    <source>
        <dbReference type="PROSITE" id="PS50956"/>
    </source>
</evidence>
<dbReference type="PANTHER" id="PTHR30154">
    <property type="entry name" value="LEUCINE-RESPONSIVE REGULATORY PROTEIN"/>
    <property type="match status" value="1"/>
</dbReference>
<dbReference type="InterPro" id="IPR019887">
    <property type="entry name" value="Tscrpt_reg_AsnC/Lrp_C"/>
</dbReference>
<dbReference type="PROSITE" id="PS00519">
    <property type="entry name" value="HTH_ASNC_1"/>
    <property type="match status" value="1"/>
</dbReference>
<dbReference type="EMBL" id="FNEK01000125">
    <property type="protein sequence ID" value="SDL87424.1"/>
    <property type="molecule type" value="Genomic_DNA"/>
</dbReference>